<dbReference type="InterPro" id="IPR009057">
    <property type="entry name" value="Homeodomain-like_sf"/>
</dbReference>
<keyword evidence="1" id="KW-0805">Transcription regulation</keyword>
<dbReference type="PANTHER" id="PTHR43280:SF32">
    <property type="entry name" value="TRANSCRIPTIONAL REGULATORY PROTEIN"/>
    <property type="match status" value="1"/>
</dbReference>
<dbReference type="Proteomes" id="UP000199532">
    <property type="component" value="Unassembled WGS sequence"/>
</dbReference>
<dbReference type="PROSITE" id="PS01124">
    <property type="entry name" value="HTH_ARAC_FAMILY_2"/>
    <property type="match status" value="1"/>
</dbReference>
<dbReference type="PANTHER" id="PTHR43280">
    <property type="entry name" value="ARAC-FAMILY TRANSCRIPTIONAL REGULATOR"/>
    <property type="match status" value="1"/>
</dbReference>
<dbReference type="STRING" id="408657.SAMN04487995_4640"/>
<dbReference type="Gene3D" id="1.10.10.60">
    <property type="entry name" value="Homeodomain-like"/>
    <property type="match status" value="1"/>
</dbReference>
<organism evidence="5 6">
    <name type="scientific">Dyadobacter koreensis</name>
    <dbReference type="NCBI Taxonomy" id="408657"/>
    <lineage>
        <taxon>Bacteria</taxon>
        <taxon>Pseudomonadati</taxon>
        <taxon>Bacteroidota</taxon>
        <taxon>Cytophagia</taxon>
        <taxon>Cytophagales</taxon>
        <taxon>Spirosomataceae</taxon>
        <taxon>Dyadobacter</taxon>
    </lineage>
</organism>
<keyword evidence="3" id="KW-0804">Transcription</keyword>
<dbReference type="SMART" id="SM00342">
    <property type="entry name" value="HTH_ARAC"/>
    <property type="match status" value="1"/>
</dbReference>
<dbReference type="GO" id="GO:0003700">
    <property type="term" value="F:DNA-binding transcription factor activity"/>
    <property type="evidence" value="ECO:0007669"/>
    <property type="project" value="InterPro"/>
</dbReference>
<keyword evidence="6" id="KW-1185">Reference proteome</keyword>
<feature type="domain" description="HTH araC/xylS-type" evidence="4">
    <location>
        <begin position="204"/>
        <end position="303"/>
    </location>
</feature>
<dbReference type="RefSeq" id="WP_090338647.1">
    <property type="nucleotide sequence ID" value="NZ_FNXY01000007.1"/>
</dbReference>
<name>A0A1H6Z0H7_9BACT</name>
<dbReference type="InterPro" id="IPR018060">
    <property type="entry name" value="HTH_AraC"/>
</dbReference>
<evidence type="ECO:0000313" key="5">
    <source>
        <dbReference type="EMBL" id="SEJ42475.1"/>
    </source>
</evidence>
<evidence type="ECO:0000256" key="2">
    <source>
        <dbReference type="ARBA" id="ARBA00023125"/>
    </source>
</evidence>
<dbReference type="Pfam" id="PF12833">
    <property type="entry name" value="HTH_18"/>
    <property type="match status" value="1"/>
</dbReference>
<sequence>MKKTDSGPIIINSLADYHALVGIPKPEHPLISVIEVKCNPDMPDLPYDKLIMNFYNIFLKRDVSNALFYGQKYFDFSDGIMGFSLPKQVFTLNREADFSKISGWMILIHPDFIRKYELSKRIGSYGFFSYNVNEALHLSEKEEQIIERIMTDIRNEYRQPIDAFSQDVIISHLEVLLNYSNRYYNRQFITRNSSEEDLIVRFEELTKNIFQQELVSQIPSVNEIAGQLNVSSHYLSDMLRSLTGMSAQQHIHNLLIEKAKEILLTTNLSVNETAFKLGFEYPQYFNRLFKSKTGLTPAAFRKELTHN</sequence>
<evidence type="ECO:0000256" key="3">
    <source>
        <dbReference type="ARBA" id="ARBA00023163"/>
    </source>
</evidence>
<dbReference type="GO" id="GO:0043565">
    <property type="term" value="F:sequence-specific DNA binding"/>
    <property type="evidence" value="ECO:0007669"/>
    <property type="project" value="InterPro"/>
</dbReference>
<keyword evidence="2 5" id="KW-0238">DNA-binding</keyword>
<evidence type="ECO:0000259" key="4">
    <source>
        <dbReference type="PROSITE" id="PS01124"/>
    </source>
</evidence>
<proteinExistence type="predicted"/>
<dbReference type="AlphaFoldDB" id="A0A1H6Z0H7"/>
<gene>
    <name evidence="5" type="ORF">SAMN04487995_4640</name>
</gene>
<dbReference type="SUPFAM" id="SSF46689">
    <property type="entry name" value="Homeodomain-like"/>
    <property type="match status" value="1"/>
</dbReference>
<evidence type="ECO:0000313" key="6">
    <source>
        <dbReference type="Proteomes" id="UP000199532"/>
    </source>
</evidence>
<protein>
    <submittedName>
        <fullName evidence="5">AraC-type DNA-binding protein</fullName>
    </submittedName>
</protein>
<dbReference type="EMBL" id="FNXY01000007">
    <property type="protein sequence ID" value="SEJ42475.1"/>
    <property type="molecule type" value="Genomic_DNA"/>
</dbReference>
<dbReference type="OrthoDB" id="643086at2"/>
<evidence type="ECO:0000256" key="1">
    <source>
        <dbReference type="ARBA" id="ARBA00023015"/>
    </source>
</evidence>
<reference evidence="5 6" key="1">
    <citation type="submission" date="2016-10" db="EMBL/GenBank/DDBJ databases">
        <authorList>
            <person name="de Groot N.N."/>
        </authorList>
    </citation>
    <scope>NUCLEOTIDE SEQUENCE [LARGE SCALE GENOMIC DNA]</scope>
    <source>
        <strain evidence="5 6">DSM 19938</strain>
    </source>
</reference>
<accession>A0A1H6Z0H7</accession>